<feature type="region of interest" description="Disordered" evidence="1">
    <location>
        <begin position="238"/>
        <end position="293"/>
    </location>
</feature>
<feature type="compositionally biased region" description="Basic and acidic residues" evidence="1">
    <location>
        <begin position="238"/>
        <end position="286"/>
    </location>
</feature>
<keyword evidence="3" id="KW-1185">Reference proteome</keyword>
<organism evidence="2 3">
    <name type="scientific">Roseimaritima multifibrata</name>
    <dbReference type="NCBI Taxonomy" id="1930274"/>
    <lineage>
        <taxon>Bacteria</taxon>
        <taxon>Pseudomonadati</taxon>
        <taxon>Planctomycetota</taxon>
        <taxon>Planctomycetia</taxon>
        <taxon>Pirellulales</taxon>
        <taxon>Pirellulaceae</taxon>
        <taxon>Roseimaritima</taxon>
    </lineage>
</organism>
<name>A0A517MGI6_9BACT</name>
<dbReference type="OrthoDB" id="180544at2"/>
<evidence type="ECO:0000313" key="3">
    <source>
        <dbReference type="Proteomes" id="UP000320672"/>
    </source>
</evidence>
<dbReference type="EMBL" id="CP036262">
    <property type="protein sequence ID" value="QDS93877.1"/>
    <property type="molecule type" value="Genomic_DNA"/>
</dbReference>
<evidence type="ECO:0000313" key="2">
    <source>
        <dbReference type="EMBL" id="QDS93877.1"/>
    </source>
</evidence>
<evidence type="ECO:0008006" key="4">
    <source>
        <dbReference type="Google" id="ProtNLM"/>
    </source>
</evidence>
<feature type="compositionally biased region" description="Basic and acidic residues" evidence="1">
    <location>
        <begin position="385"/>
        <end position="405"/>
    </location>
</feature>
<gene>
    <name evidence="2" type="ORF">FF011L_26530</name>
</gene>
<dbReference type="KEGG" id="rml:FF011L_26530"/>
<reference evidence="2 3" key="1">
    <citation type="submission" date="2019-02" db="EMBL/GenBank/DDBJ databases">
        <title>Deep-cultivation of Planctomycetes and their phenomic and genomic characterization uncovers novel biology.</title>
        <authorList>
            <person name="Wiegand S."/>
            <person name="Jogler M."/>
            <person name="Boedeker C."/>
            <person name="Pinto D."/>
            <person name="Vollmers J."/>
            <person name="Rivas-Marin E."/>
            <person name="Kohn T."/>
            <person name="Peeters S.H."/>
            <person name="Heuer A."/>
            <person name="Rast P."/>
            <person name="Oberbeckmann S."/>
            <person name="Bunk B."/>
            <person name="Jeske O."/>
            <person name="Meyerdierks A."/>
            <person name="Storesund J.E."/>
            <person name="Kallscheuer N."/>
            <person name="Luecker S."/>
            <person name="Lage O.M."/>
            <person name="Pohl T."/>
            <person name="Merkel B.J."/>
            <person name="Hornburger P."/>
            <person name="Mueller R.-W."/>
            <person name="Bruemmer F."/>
            <person name="Labrenz M."/>
            <person name="Spormann A.M."/>
            <person name="Op den Camp H."/>
            <person name="Overmann J."/>
            <person name="Amann R."/>
            <person name="Jetten M.S.M."/>
            <person name="Mascher T."/>
            <person name="Medema M.H."/>
            <person name="Devos D.P."/>
            <person name="Kaster A.-K."/>
            <person name="Ovreas L."/>
            <person name="Rohde M."/>
            <person name="Galperin M.Y."/>
            <person name="Jogler C."/>
        </authorList>
    </citation>
    <scope>NUCLEOTIDE SEQUENCE [LARGE SCALE GENOMIC DNA]</scope>
    <source>
        <strain evidence="2 3">FF011L</strain>
    </source>
</reference>
<feature type="region of interest" description="Disordered" evidence="1">
    <location>
        <begin position="385"/>
        <end position="410"/>
    </location>
</feature>
<proteinExistence type="predicted"/>
<accession>A0A517MGI6</accession>
<sequence length="653" mass="73327">MQDPVLFPLHEDLIPNANRTEPLVWIRELVILHDPNPSNWIRKVPFECGLNIIRTEERSDLEEDVVAHSVGKTLLMRLIRYTAGEANYAAEESQAELAKVVPSGVVVAHWRVDGDDWIVRRPLHDHEPAASIVVKSDAWEDAFDDAVETIPFKSFLKQIDRVIVGDLPRFEIAKDRLPRWADVLGWLARDCECGYRQANEWRHAGTNLGQPGDLNINKLMMQWLCGLMSEDEAKLRNEHRHLQSEQRKAKAAAEKHSRSATLREESLRDSMEGPKVVSDEPAKESDLFSNEPTPSLTLRAESMLAQSHELLREVRENTQVAKLETRVSVIQSKLDQANRAAGEASGNLTSSKKYQRDLKQVQAEPPLLNKCPADPCKLREELQRHRELGQDESIDEKKSDAEETVRQQTEQAKQANDACEAFKKELENANQELEVAKSKLAESESKLNEQIGRWKQHVVDAKRVDTVTKESASHNTAVADLAKAVDVSNARQETAREAMDHLQCVSQASVAYTQVLQRVFKESATGTIQVDGKGLQPKPAKELTPGGRALSAMATVVSFDLACVMASIAGIGNHPRFLIHDSPREGEMEMPLFKRIFDVACYLESCFGESPPSFQHIVTTTKAPPSYCTQDEPHTRLILHGREPEGRLLKLTF</sequence>
<evidence type="ECO:0000256" key="1">
    <source>
        <dbReference type="SAM" id="MobiDB-lite"/>
    </source>
</evidence>
<dbReference type="RefSeq" id="WP_145351967.1">
    <property type="nucleotide sequence ID" value="NZ_CP036262.1"/>
</dbReference>
<dbReference type="Proteomes" id="UP000320672">
    <property type="component" value="Chromosome"/>
</dbReference>
<dbReference type="AlphaFoldDB" id="A0A517MGI6"/>
<protein>
    <recommendedName>
        <fullName evidence="4">Chromosome partition protein Smc</fullName>
    </recommendedName>
</protein>